<reference evidence="2 3" key="1">
    <citation type="submission" date="2024-04" db="EMBL/GenBank/DDBJ databases">
        <authorList>
            <person name="Fracassetti M."/>
        </authorList>
    </citation>
    <scope>NUCLEOTIDE SEQUENCE [LARGE SCALE GENOMIC DNA]</scope>
</reference>
<proteinExistence type="predicted"/>
<feature type="compositionally biased region" description="Low complexity" evidence="1">
    <location>
        <begin position="1"/>
        <end position="10"/>
    </location>
</feature>
<dbReference type="AlphaFoldDB" id="A0AAV2EVM1"/>
<evidence type="ECO:0000256" key="1">
    <source>
        <dbReference type="SAM" id="MobiDB-lite"/>
    </source>
</evidence>
<name>A0AAV2EVM1_9ROSI</name>
<accession>A0AAV2EVM1</accession>
<keyword evidence="3" id="KW-1185">Reference proteome</keyword>
<feature type="region of interest" description="Disordered" evidence="1">
    <location>
        <begin position="1"/>
        <end position="84"/>
    </location>
</feature>
<dbReference type="Proteomes" id="UP001497516">
    <property type="component" value="Chromosome 5"/>
</dbReference>
<protein>
    <submittedName>
        <fullName evidence="2">Uncharacterized protein</fullName>
    </submittedName>
</protein>
<organism evidence="2 3">
    <name type="scientific">Linum trigynum</name>
    <dbReference type="NCBI Taxonomy" id="586398"/>
    <lineage>
        <taxon>Eukaryota</taxon>
        <taxon>Viridiplantae</taxon>
        <taxon>Streptophyta</taxon>
        <taxon>Embryophyta</taxon>
        <taxon>Tracheophyta</taxon>
        <taxon>Spermatophyta</taxon>
        <taxon>Magnoliopsida</taxon>
        <taxon>eudicotyledons</taxon>
        <taxon>Gunneridae</taxon>
        <taxon>Pentapetalae</taxon>
        <taxon>rosids</taxon>
        <taxon>fabids</taxon>
        <taxon>Malpighiales</taxon>
        <taxon>Linaceae</taxon>
        <taxon>Linum</taxon>
    </lineage>
</organism>
<evidence type="ECO:0000313" key="3">
    <source>
        <dbReference type="Proteomes" id="UP001497516"/>
    </source>
</evidence>
<evidence type="ECO:0000313" key="2">
    <source>
        <dbReference type="EMBL" id="CAL1389500.1"/>
    </source>
</evidence>
<dbReference type="EMBL" id="OZ034818">
    <property type="protein sequence ID" value="CAL1389500.1"/>
    <property type="molecule type" value="Genomic_DNA"/>
</dbReference>
<sequence length="84" mass="8798">MRKNPCCSPSPSSPCSPIPGAETPSLSHSPATTKAPDGKEESRHQYRPGLLRLARHKRPSNPPSAPSSSSTPAPPLAVKSFLDG</sequence>
<gene>
    <name evidence="2" type="ORF">LTRI10_LOCUS30353</name>
</gene>